<protein>
    <submittedName>
        <fullName evidence="1">Uncharacterized protein</fullName>
    </submittedName>
</protein>
<proteinExistence type="predicted"/>
<keyword evidence="2" id="KW-1185">Reference proteome</keyword>
<name>A0A380TYS3_9PAST</name>
<evidence type="ECO:0000313" key="1">
    <source>
        <dbReference type="EMBL" id="SUT93596.1"/>
    </source>
</evidence>
<gene>
    <name evidence="1" type="ORF">NCTC10801_01982</name>
</gene>
<dbReference type="EMBL" id="UFRQ01000003">
    <property type="protein sequence ID" value="SUT93596.1"/>
    <property type="molecule type" value="Genomic_DNA"/>
</dbReference>
<evidence type="ECO:0000313" key="2">
    <source>
        <dbReference type="Proteomes" id="UP000254649"/>
    </source>
</evidence>
<sequence>MYFIENDIAMHYGIADIEKRSFHFVSRITIDYVNTTCEVELTSYTSFNDFLELNNGRVSFFTIEDCPQFEVDPSFFVLSVLITNEKSIFYGMKIKHMIDIKTISQVKNKMQDDV</sequence>
<dbReference type="AlphaFoldDB" id="A0A380TYS3"/>
<dbReference type="OrthoDB" id="5681290at2"/>
<organism evidence="1 2">
    <name type="scientific">[Actinobacillus] rossii</name>
    <dbReference type="NCBI Taxonomy" id="123820"/>
    <lineage>
        <taxon>Bacteria</taxon>
        <taxon>Pseudomonadati</taxon>
        <taxon>Pseudomonadota</taxon>
        <taxon>Gammaproteobacteria</taxon>
        <taxon>Pasteurellales</taxon>
        <taxon>Pasteurellaceae</taxon>
    </lineage>
</organism>
<dbReference type="Proteomes" id="UP000254649">
    <property type="component" value="Unassembled WGS sequence"/>
</dbReference>
<reference evidence="1 2" key="1">
    <citation type="submission" date="2018-06" db="EMBL/GenBank/DDBJ databases">
        <authorList>
            <consortium name="Pathogen Informatics"/>
            <person name="Doyle S."/>
        </authorList>
    </citation>
    <scope>NUCLEOTIDE SEQUENCE [LARGE SCALE GENOMIC DNA]</scope>
    <source>
        <strain evidence="1 2">NCTC10801</strain>
    </source>
</reference>
<accession>A0A380TYS3</accession>